<accession>A0A917HHI1</accession>
<dbReference type="Proteomes" id="UP000600247">
    <property type="component" value="Unassembled WGS sequence"/>
</dbReference>
<dbReference type="Gene3D" id="1.10.10.10">
    <property type="entry name" value="Winged helix-like DNA-binding domain superfamily/Winged helix DNA-binding domain"/>
    <property type="match status" value="1"/>
</dbReference>
<comment type="similarity">
    <text evidence="2">Belongs to the ROK (NagC/XylR) family.</text>
</comment>
<proteinExistence type="inferred from homology"/>
<dbReference type="SUPFAM" id="SSF46785">
    <property type="entry name" value="Winged helix' DNA-binding domain"/>
    <property type="match status" value="1"/>
</dbReference>
<dbReference type="InterPro" id="IPR000600">
    <property type="entry name" value="ROK"/>
</dbReference>
<evidence type="ECO:0000256" key="1">
    <source>
        <dbReference type="ARBA" id="ARBA00002486"/>
    </source>
</evidence>
<keyword evidence="5" id="KW-1185">Reference proteome</keyword>
<dbReference type="PANTHER" id="PTHR18964:SF149">
    <property type="entry name" value="BIFUNCTIONAL UDP-N-ACETYLGLUCOSAMINE 2-EPIMERASE_N-ACETYLMANNOSAMINE KINASE"/>
    <property type="match status" value="1"/>
</dbReference>
<keyword evidence="3" id="KW-0859">Xylose metabolism</keyword>
<organism evidence="4 5">
    <name type="scientific">Paenibacillus radicis</name>
    <name type="common">ex Gao et al. 2016</name>
    <dbReference type="NCBI Taxonomy" id="1737354"/>
    <lineage>
        <taxon>Bacteria</taxon>
        <taxon>Bacillati</taxon>
        <taxon>Bacillota</taxon>
        <taxon>Bacilli</taxon>
        <taxon>Bacillales</taxon>
        <taxon>Paenibacillaceae</taxon>
        <taxon>Paenibacillus</taxon>
    </lineage>
</organism>
<evidence type="ECO:0000313" key="4">
    <source>
        <dbReference type="EMBL" id="GGG78277.1"/>
    </source>
</evidence>
<sequence length="399" mass="42708">MAKKSAKQQFVRITNQNLIIDTIRQRESATRSELSKLLNLSVPSVCTNVDQLVELGIVRETEDASSGVGRKASRLRLNDQFGYIIAVDLSNPCVTVAIANLKPEIVQELKFDIEQYELGQLMELLTGKIEELLTHAGVSREQLLMISISVPGQVDGESGLVKCGSYLESLGTVNFREPLSDRFLTKVLLQKDINAAIIGEMSFGSAQGCSNAVFLSADVGLGLGIVLDGRLYPGSFHASGEIAGYLIRTSDAAPVRLQDQVSIGALVRDVRAELAAGAASSLHQISASKPVGFNDIMAAVFAGDDLAVRQVKKRAQMLAAVVVNLLQLLDLDTIVLGGGFVSLGPAYTDTLREEVKALMPFSKAAIVHTALKTKAVLIGGVAIGLEMIFNELLEEAESN</sequence>
<dbReference type="SUPFAM" id="SSF53067">
    <property type="entry name" value="Actin-like ATPase domain"/>
    <property type="match status" value="1"/>
</dbReference>
<keyword evidence="3" id="KW-0119">Carbohydrate metabolism</keyword>
<evidence type="ECO:0000313" key="5">
    <source>
        <dbReference type="Proteomes" id="UP000600247"/>
    </source>
</evidence>
<dbReference type="InterPro" id="IPR043129">
    <property type="entry name" value="ATPase_NBD"/>
</dbReference>
<reference evidence="4 5" key="1">
    <citation type="journal article" date="2014" name="Int. J. Syst. Evol. Microbiol.">
        <title>Complete genome sequence of Corynebacterium casei LMG S-19264T (=DSM 44701T), isolated from a smear-ripened cheese.</title>
        <authorList>
            <consortium name="US DOE Joint Genome Institute (JGI-PGF)"/>
            <person name="Walter F."/>
            <person name="Albersmeier A."/>
            <person name="Kalinowski J."/>
            <person name="Ruckert C."/>
        </authorList>
    </citation>
    <scope>NUCLEOTIDE SEQUENCE [LARGE SCALE GENOMIC DNA]</scope>
    <source>
        <strain evidence="4 5">CGMCC 1.15286</strain>
    </source>
</reference>
<dbReference type="RefSeq" id="WP_188890868.1">
    <property type="nucleotide sequence ID" value="NZ_BMHY01000008.1"/>
</dbReference>
<comment type="caution">
    <text evidence="4">The sequence shown here is derived from an EMBL/GenBank/DDBJ whole genome shotgun (WGS) entry which is preliminary data.</text>
</comment>
<dbReference type="EMBL" id="BMHY01000008">
    <property type="protein sequence ID" value="GGG78277.1"/>
    <property type="molecule type" value="Genomic_DNA"/>
</dbReference>
<gene>
    <name evidence="4" type="ORF">GCM10010918_38970</name>
</gene>
<evidence type="ECO:0000256" key="3">
    <source>
        <dbReference type="ARBA" id="ARBA00022629"/>
    </source>
</evidence>
<dbReference type="AlphaFoldDB" id="A0A917HHI1"/>
<evidence type="ECO:0000256" key="2">
    <source>
        <dbReference type="ARBA" id="ARBA00006479"/>
    </source>
</evidence>
<dbReference type="Pfam" id="PF00480">
    <property type="entry name" value="ROK"/>
    <property type="match status" value="1"/>
</dbReference>
<dbReference type="PANTHER" id="PTHR18964">
    <property type="entry name" value="ROK (REPRESSOR, ORF, KINASE) FAMILY"/>
    <property type="match status" value="1"/>
</dbReference>
<dbReference type="Gene3D" id="3.30.420.40">
    <property type="match status" value="2"/>
</dbReference>
<dbReference type="GO" id="GO:0042732">
    <property type="term" value="P:D-xylose metabolic process"/>
    <property type="evidence" value="ECO:0007669"/>
    <property type="project" value="UniProtKB-KW"/>
</dbReference>
<dbReference type="InterPro" id="IPR036390">
    <property type="entry name" value="WH_DNA-bd_sf"/>
</dbReference>
<comment type="function">
    <text evidence="1">Transcriptional repressor of xylose-utilizing enzymes.</text>
</comment>
<name>A0A917HHI1_9BACL</name>
<dbReference type="InterPro" id="IPR036388">
    <property type="entry name" value="WH-like_DNA-bd_sf"/>
</dbReference>
<protein>
    <submittedName>
        <fullName evidence="4">Transcriptional regulator</fullName>
    </submittedName>
</protein>